<keyword evidence="2" id="KW-1185">Reference proteome</keyword>
<dbReference type="Proteomes" id="UP001596056">
    <property type="component" value="Unassembled WGS sequence"/>
</dbReference>
<name>A0ABW0SCJ2_9RHOB</name>
<dbReference type="EMBL" id="JBHSNA010000007">
    <property type="protein sequence ID" value="MFC5566678.1"/>
    <property type="molecule type" value="Genomic_DNA"/>
</dbReference>
<accession>A0ABW0SCJ2</accession>
<evidence type="ECO:0000313" key="2">
    <source>
        <dbReference type="Proteomes" id="UP001596056"/>
    </source>
</evidence>
<dbReference type="RefSeq" id="WP_209840422.1">
    <property type="nucleotide sequence ID" value="NZ_JAGGJP010000007.1"/>
</dbReference>
<proteinExistence type="predicted"/>
<evidence type="ECO:0000313" key="1">
    <source>
        <dbReference type="EMBL" id="MFC5566678.1"/>
    </source>
</evidence>
<dbReference type="Pfam" id="PF10741">
    <property type="entry name" value="T2SSM_b"/>
    <property type="match status" value="1"/>
</dbReference>
<reference evidence="2" key="1">
    <citation type="journal article" date="2019" name="Int. J. Syst. Evol. Microbiol.">
        <title>The Global Catalogue of Microorganisms (GCM) 10K type strain sequencing project: providing services to taxonomists for standard genome sequencing and annotation.</title>
        <authorList>
            <consortium name="The Broad Institute Genomics Platform"/>
            <consortium name="The Broad Institute Genome Sequencing Center for Infectious Disease"/>
            <person name="Wu L."/>
            <person name="Ma J."/>
        </authorList>
    </citation>
    <scope>NUCLEOTIDE SEQUENCE [LARGE SCALE GENOMIC DNA]</scope>
    <source>
        <strain evidence="2">KACC 11588</strain>
    </source>
</reference>
<comment type="caution">
    <text evidence="1">The sequence shown here is derived from an EMBL/GenBank/DDBJ whole genome shotgun (WGS) entry which is preliminary data.</text>
</comment>
<organism evidence="1 2">
    <name type="scientific">Rubellimicrobium aerolatum</name>
    <dbReference type="NCBI Taxonomy" id="490979"/>
    <lineage>
        <taxon>Bacteria</taxon>
        <taxon>Pseudomonadati</taxon>
        <taxon>Pseudomonadota</taxon>
        <taxon>Alphaproteobacteria</taxon>
        <taxon>Rhodobacterales</taxon>
        <taxon>Roseobacteraceae</taxon>
        <taxon>Rubellimicrobium</taxon>
    </lineage>
</organism>
<dbReference type="InterPro" id="IPR034756">
    <property type="entry name" value="T2SSM_b"/>
</dbReference>
<sequence length="176" mass="17970">MKGLALLLALVALAGGIVAGLTAPGQDRIEATVVRIEALRAEAEAIAARIRELDRATAGDAPGPEIARPAATAADAALALQQGVVDLARQNGLEPSTFGGQPPPEDLTLPAVGVVIEGEGELADLARFLAALESAQPPIAVSQLTLRDEARRRAEGGLAPVAFRLAAWGFWTEGGG</sequence>
<dbReference type="NCBIfam" id="NF040576">
    <property type="entry name" value="T2SS_GspM_XpsM"/>
    <property type="match status" value="1"/>
</dbReference>
<protein>
    <submittedName>
        <fullName evidence="1">Type II secretion system protein GspM</fullName>
    </submittedName>
</protein>
<gene>
    <name evidence="1" type="primary">gspM</name>
    <name evidence="1" type="ORF">ACFPOC_09655</name>
</gene>